<evidence type="ECO:0000259" key="1">
    <source>
        <dbReference type="Pfam" id="PF20028"/>
    </source>
</evidence>
<sequence>MSGQTSLSRLQSLLENCRVLVTGVTQGTGFLVAPGYVVTCAHVAGSAPGTWVPVVWGGAEYTGVVRAASAAARGDGLWPYPDLAIVELADPPAWHPCVWLDTLPIASGTELTAVGFSGVYDRRAAAERMALLTVGGRHSFQGGPMVELTGGEVNHGLSGGPVLNHRSGGVCAVVKATRKKDTDMGGLGTPVTALRLLEPSVYRELMRAHDRFHLADERWAALSDRVAEEAGGAAATQLAPASARALLGVLAELPVRTEAASHMAAYVAASPEGMPPPPGPPLLDHRDVFTDLAALMPPDPGVLPYELAFAADRTREATRDEGPDAGRGKSGADAALMLRDHVFIAAGELRLGKEARRRLDAGPRSYATQASGTGAIGLGAGACDMRDAAPHDTRPSVVGRIRHSMRDRRLYHVMVWRFRSPTDVTAAGPESDALPLADAVALLSERLPEQVKIMGESGETGLIELILPKEALDEGFPQVRMPPPWESWRLGGKQHVVVRPLERHEAPALRGALERRWRQLDDRTVGEALVCVCGRDAQHEAALGASFELDETLAALALAGSPRSGPVGDAYRVAVVSGVPMMMWHRNSAACERGDGTPCGVPGRQSCTGSFYTAARKHLGHAARDELPEQVRRLRLGALLPRQDGGDHIGEDIVLLWDDPRRQIPPVPLAPAEEGRS</sequence>
<feature type="domain" description="vWA-MoxR associated protein C-terminal" evidence="1">
    <location>
        <begin position="410"/>
        <end position="660"/>
    </location>
</feature>
<dbReference type="EMBL" id="CP137573">
    <property type="protein sequence ID" value="WOX20440.1"/>
    <property type="molecule type" value="Genomic_DNA"/>
</dbReference>
<dbReference type="InterPro" id="IPR045450">
    <property type="entry name" value="VMAP_C"/>
</dbReference>
<keyword evidence="3" id="KW-1185">Reference proteome</keyword>
<dbReference type="Pfam" id="PF20028">
    <property type="entry name" value="VMAP-C"/>
    <property type="match status" value="1"/>
</dbReference>
<dbReference type="RefSeq" id="WP_318101054.1">
    <property type="nucleotide sequence ID" value="NZ_CP137573.1"/>
</dbReference>
<dbReference type="SUPFAM" id="SSF50494">
    <property type="entry name" value="Trypsin-like serine proteases"/>
    <property type="match status" value="1"/>
</dbReference>
<dbReference type="Proteomes" id="UP001301731">
    <property type="component" value="Chromosome"/>
</dbReference>
<organism evidence="2 3">
    <name type="scientific">Streptomyces solicathayae</name>
    <dbReference type="NCBI Taxonomy" id="3081768"/>
    <lineage>
        <taxon>Bacteria</taxon>
        <taxon>Bacillati</taxon>
        <taxon>Actinomycetota</taxon>
        <taxon>Actinomycetes</taxon>
        <taxon>Kitasatosporales</taxon>
        <taxon>Streptomycetaceae</taxon>
        <taxon>Streptomyces</taxon>
    </lineage>
</organism>
<dbReference type="Gene3D" id="2.40.10.120">
    <property type="match status" value="1"/>
</dbReference>
<dbReference type="InterPro" id="IPR009003">
    <property type="entry name" value="Peptidase_S1_PA"/>
</dbReference>
<gene>
    <name evidence="2" type="ORF">R2D22_03180</name>
</gene>
<evidence type="ECO:0000313" key="2">
    <source>
        <dbReference type="EMBL" id="WOX20440.1"/>
    </source>
</evidence>
<dbReference type="Pfam" id="PF13365">
    <property type="entry name" value="Trypsin_2"/>
    <property type="match status" value="1"/>
</dbReference>
<proteinExistence type="predicted"/>
<reference evidence="2 3" key="1">
    <citation type="submission" date="2023-10" db="EMBL/GenBank/DDBJ databases">
        <title>The genome sequence of Streptomyces sp. HUAS YS2.</title>
        <authorList>
            <person name="Mo P."/>
        </authorList>
    </citation>
    <scope>NUCLEOTIDE SEQUENCE [LARGE SCALE GENOMIC DNA]</scope>
    <source>
        <strain evidence="2 3">HUAS YS2</strain>
    </source>
</reference>
<accession>A0ABZ0LLQ7</accession>
<evidence type="ECO:0000313" key="3">
    <source>
        <dbReference type="Proteomes" id="UP001301731"/>
    </source>
</evidence>
<name>A0ABZ0LLQ7_9ACTN</name>
<protein>
    <submittedName>
        <fullName evidence="2">Trypsin-like peptidase domain-containing protein</fullName>
    </submittedName>
</protein>